<evidence type="ECO:0000256" key="1">
    <source>
        <dbReference type="SAM" id="Phobius"/>
    </source>
</evidence>
<dbReference type="Proteomes" id="UP001199424">
    <property type="component" value="Unassembled WGS sequence"/>
</dbReference>
<feature type="transmembrane region" description="Helical" evidence="1">
    <location>
        <begin position="128"/>
        <end position="150"/>
    </location>
</feature>
<keyword evidence="1" id="KW-0812">Transmembrane</keyword>
<dbReference type="GO" id="GO:0004175">
    <property type="term" value="F:endopeptidase activity"/>
    <property type="evidence" value="ECO:0007669"/>
    <property type="project" value="UniProtKB-ARBA"/>
</dbReference>
<feature type="transmembrane region" description="Helical" evidence="1">
    <location>
        <begin position="157"/>
        <end position="175"/>
    </location>
</feature>
<feature type="transmembrane region" description="Helical" evidence="1">
    <location>
        <begin position="12"/>
        <end position="36"/>
    </location>
</feature>
<gene>
    <name evidence="3" type="ORF">LKD31_12330</name>
</gene>
<comment type="caution">
    <text evidence="3">The sequence shown here is derived from an EMBL/GenBank/DDBJ whole genome shotgun (WGS) entry which is preliminary data.</text>
</comment>
<accession>A0AAE3AJF9</accession>
<feature type="transmembrane region" description="Helical" evidence="1">
    <location>
        <begin position="56"/>
        <end position="77"/>
    </location>
</feature>
<evidence type="ECO:0000313" key="3">
    <source>
        <dbReference type="EMBL" id="MCC2137789.1"/>
    </source>
</evidence>
<dbReference type="Pfam" id="PF02517">
    <property type="entry name" value="Rce1-like"/>
    <property type="match status" value="1"/>
</dbReference>
<proteinExistence type="predicted"/>
<evidence type="ECO:0000313" key="4">
    <source>
        <dbReference type="Proteomes" id="UP001199424"/>
    </source>
</evidence>
<sequence length="231" mass="25568">MLLDKASSKDKFALKILAVFLICAADMLFAAWVIYAEKQKGTLLSVRAASSYLPQLFAQNLLTSAVPAFLVFLALVFCKKRFVQAMQLTVPKGKTRKIAVLLLFLLLIVTAAALIVKPNKITVLYSLFYYTVFIAFCEEFVVRGVCVGLLRDEPAAVRYLVPNILFAAMHVFAYADFGAITASYLVRFVCSQMAGLVAMGCLFQYLKEKSGSLWIPVLVHAVLDYTAVFGF</sequence>
<keyword evidence="3" id="KW-0378">Hydrolase</keyword>
<dbReference type="GO" id="GO:0008237">
    <property type="term" value="F:metallopeptidase activity"/>
    <property type="evidence" value="ECO:0007669"/>
    <property type="project" value="UniProtKB-KW"/>
</dbReference>
<feature type="transmembrane region" description="Helical" evidence="1">
    <location>
        <begin position="181"/>
        <end position="206"/>
    </location>
</feature>
<protein>
    <submittedName>
        <fullName evidence="3">CPBP family intramembrane metalloprotease</fullName>
    </submittedName>
</protein>
<feature type="domain" description="CAAX prenyl protease 2/Lysostaphin resistance protein A-like" evidence="2">
    <location>
        <begin position="123"/>
        <end position="225"/>
    </location>
</feature>
<name>A0AAE3AJF9_9FIRM</name>
<dbReference type="AlphaFoldDB" id="A0AAE3AJF9"/>
<feature type="transmembrane region" description="Helical" evidence="1">
    <location>
        <begin position="98"/>
        <end position="116"/>
    </location>
</feature>
<reference evidence="3" key="1">
    <citation type="submission" date="2021-10" db="EMBL/GenBank/DDBJ databases">
        <title>Anaerobic single-cell dispensing facilitates the cultivation of human gut bacteria.</title>
        <authorList>
            <person name="Afrizal A."/>
        </authorList>
    </citation>
    <scope>NUCLEOTIDE SEQUENCE</scope>
    <source>
        <strain evidence="3">CLA-AA-H250</strain>
    </source>
</reference>
<organism evidence="3 4">
    <name type="scientific">Hominenteromicrobium mulieris</name>
    <dbReference type="NCBI Taxonomy" id="2885357"/>
    <lineage>
        <taxon>Bacteria</taxon>
        <taxon>Bacillati</taxon>
        <taxon>Bacillota</taxon>
        <taxon>Clostridia</taxon>
        <taxon>Eubacteriales</taxon>
        <taxon>Oscillospiraceae</taxon>
        <taxon>Hominenteromicrobium</taxon>
    </lineage>
</organism>
<keyword evidence="3" id="KW-0645">Protease</keyword>
<dbReference type="EMBL" id="JAJEQC010000016">
    <property type="protein sequence ID" value="MCC2137789.1"/>
    <property type="molecule type" value="Genomic_DNA"/>
</dbReference>
<feature type="transmembrane region" description="Helical" evidence="1">
    <location>
        <begin position="213"/>
        <end position="230"/>
    </location>
</feature>
<keyword evidence="1" id="KW-0472">Membrane</keyword>
<keyword evidence="1" id="KW-1133">Transmembrane helix</keyword>
<dbReference type="RefSeq" id="WP_308449935.1">
    <property type="nucleotide sequence ID" value="NZ_JAJEQC010000016.1"/>
</dbReference>
<evidence type="ECO:0000259" key="2">
    <source>
        <dbReference type="Pfam" id="PF02517"/>
    </source>
</evidence>
<keyword evidence="3" id="KW-0482">Metalloprotease</keyword>
<dbReference type="InterPro" id="IPR003675">
    <property type="entry name" value="Rce1/LyrA-like_dom"/>
</dbReference>
<keyword evidence="4" id="KW-1185">Reference proteome</keyword>
<dbReference type="GO" id="GO:0080120">
    <property type="term" value="P:CAAX-box protein maturation"/>
    <property type="evidence" value="ECO:0007669"/>
    <property type="project" value="UniProtKB-ARBA"/>
</dbReference>